<feature type="region of interest" description="Disordered" evidence="2">
    <location>
        <begin position="342"/>
        <end position="377"/>
    </location>
</feature>
<gene>
    <name evidence="4" type="ORF">BJ508DRAFT_243080</name>
</gene>
<keyword evidence="5" id="KW-1185">Reference proteome</keyword>
<keyword evidence="3" id="KW-0812">Transmembrane</keyword>
<feature type="compositionally biased region" description="Basic and acidic residues" evidence="2">
    <location>
        <begin position="363"/>
        <end position="377"/>
    </location>
</feature>
<dbReference type="GO" id="GO:0043386">
    <property type="term" value="P:mycotoxin biosynthetic process"/>
    <property type="evidence" value="ECO:0007669"/>
    <property type="project" value="InterPro"/>
</dbReference>
<feature type="transmembrane region" description="Helical" evidence="3">
    <location>
        <begin position="76"/>
        <end position="95"/>
    </location>
</feature>
<evidence type="ECO:0000313" key="4">
    <source>
        <dbReference type="EMBL" id="RPA75719.1"/>
    </source>
</evidence>
<accession>A0A3N4HPR8</accession>
<dbReference type="Proteomes" id="UP000275078">
    <property type="component" value="Unassembled WGS sequence"/>
</dbReference>
<organism evidence="4 5">
    <name type="scientific">Ascobolus immersus RN42</name>
    <dbReference type="NCBI Taxonomy" id="1160509"/>
    <lineage>
        <taxon>Eukaryota</taxon>
        <taxon>Fungi</taxon>
        <taxon>Dikarya</taxon>
        <taxon>Ascomycota</taxon>
        <taxon>Pezizomycotina</taxon>
        <taxon>Pezizomycetes</taxon>
        <taxon>Pezizales</taxon>
        <taxon>Ascobolaceae</taxon>
        <taxon>Ascobolus</taxon>
    </lineage>
</organism>
<evidence type="ECO:0008006" key="6">
    <source>
        <dbReference type="Google" id="ProtNLM"/>
    </source>
</evidence>
<dbReference type="InterPro" id="IPR021765">
    <property type="entry name" value="UstYa-like"/>
</dbReference>
<evidence type="ECO:0000313" key="5">
    <source>
        <dbReference type="Proteomes" id="UP000275078"/>
    </source>
</evidence>
<evidence type="ECO:0000256" key="1">
    <source>
        <dbReference type="ARBA" id="ARBA00035112"/>
    </source>
</evidence>
<name>A0A3N4HPR8_ASCIM</name>
<dbReference type="Pfam" id="PF11807">
    <property type="entry name" value="UstYa"/>
    <property type="match status" value="1"/>
</dbReference>
<evidence type="ECO:0000256" key="2">
    <source>
        <dbReference type="SAM" id="MobiDB-lite"/>
    </source>
</evidence>
<keyword evidence="3" id="KW-1133">Transmembrane helix</keyword>
<sequence>MTQIYHRMFSFFKSKSSTGYRPTSSDEEFDGYRDTSAIYDSSASEKPRDEDTAQSLLGRNTSAIRRISSSSRLGQIFFVVNLFFFFFQMGLFFFYTGSYRSFQDLKQNKGNILLKALTYHAPILDQIEIPMIEVTVNGTFLNEANSIFRRHPSPEVDAAWERISTVEPNAITKADVLALGRDPLSTAKFTPNFGFGSDAYVIEVDTFHQLHCLDTLRQNLIHTFEHYNPISAFYDPNPNTTSIVTKIIPRITIEHNFHCIDIIRQALTCQPSLEPVTLDWARTQVHPFPDFSVTRRCVDFDKIVEWRERNSADMMLYRDLKKPEWAREKNVSPELVEIMAEREREREERKQRMKAVGLEPEGFEGHTHSGHGDHELP</sequence>
<evidence type="ECO:0000256" key="3">
    <source>
        <dbReference type="SAM" id="Phobius"/>
    </source>
</evidence>
<reference evidence="4 5" key="1">
    <citation type="journal article" date="2018" name="Nat. Ecol. Evol.">
        <title>Pezizomycetes genomes reveal the molecular basis of ectomycorrhizal truffle lifestyle.</title>
        <authorList>
            <person name="Murat C."/>
            <person name="Payen T."/>
            <person name="Noel B."/>
            <person name="Kuo A."/>
            <person name="Morin E."/>
            <person name="Chen J."/>
            <person name="Kohler A."/>
            <person name="Krizsan K."/>
            <person name="Balestrini R."/>
            <person name="Da Silva C."/>
            <person name="Montanini B."/>
            <person name="Hainaut M."/>
            <person name="Levati E."/>
            <person name="Barry K.W."/>
            <person name="Belfiori B."/>
            <person name="Cichocki N."/>
            <person name="Clum A."/>
            <person name="Dockter R.B."/>
            <person name="Fauchery L."/>
            <person name="Guy J."/>
            <person name="Iotti M."/>
            <person name="Le Tacon F."/>
            <person name="Lindquist E.A."/>
            <person name="Lipzen A."/>
            <person name="Malagnac F."/>
            <person name="Mello A."/>
            <person name="Molinier V."/>
            <person name="Miyauchi S."/>
            <person name="Poulain J."/>
            <person name="Riccioni C."/>
            <person name="Rubini A."/>
            <person name="Sitrit Y."/>
            <person name="Splivallo R."/>
            <person name="Traeger S."/>
            <person name="Wang M."/>
            <person name="Zifcakova L."/>
            <person name="Wipf D."/>
            <person name="Zambonelli A."/>
            <person name="Paolocci F."/>
            <person name="Nowrousian M."/>
            <person name="Ottonello S."/>
            <person name="Baldrian P."/>
            <person name="Spatafora J.W."/>
            <person name="Henrissat B."/>
            <person name="Nagy L.G."/>
            <person name="Aury J.M."/>
            <person name="Wincker P."/>
            <person name="Grigoriev I.V."/>
            <person name="Bonfante P."/>
            <person name="Martin F.M."/>
        </authorList>
    </citation>
    <scope>NUCLEOTIDE SEQUENCE [LARGE SCALE GENOMIC DNA]</scope>
    <source>
        <strain evidence="4 5">RN42</strain>
    </source>
</reference>
<keyword evidence="3" id="KW-0472">Membrane</keyword>
<protein>
    <recommendedName>
        <fullName evidence="6">Tat pathway signal sequence</fullName>
    </recommendedName>
</protein>
<proteinExistence type="inferred from homology"/>
<dbReference type="EMBL" id="ML119758">
    <property type="protein sequence ID" value="RPA75719.1"/>
    <property type="molecule type" value="Genomic_DNA"/>
</dbReference>
<comment type="similarity">
    <text evidence="1">Belongs to the ustYa family.</text>
</comment>
<dbReference type="STRING" id="1160509.A0A3N4HPR8"/>
<dbReference type="PANTHER" id="PTHR33365:SF14">
    <property type="entry name" value="TAT PATHWAY SIGNAL SEQUENCE"/>
    <property type="match status" value="1"/>
</dbReference>
<dbReference type="PANTHER" id="PTHR33365">
    <property type="entry name" value="YALI0B05434P"/>
    <property type="match status" value="1"/>
</dbReference>
<dbReference type="OrthoDB" id="3687641at2759"/>
<dbReference type="AlphaFoldDB" id="A0A3N4HPR8"/>